<name>A0A346NQC9_9ALTE</name>
<dbReference type="CDD" id="cd11067">
    <property type="entry name" value="CYP152"/>
    <property type="match status" value="1"/>
</dbReference>
<evidence type="ECO:0000256" key="5">
    <source>
        <dbReference type="ARBA" id="ARBA00023002"/>
    </source>
</evidence>
<evidence type="ECO:0000256" key="3">
    <source>
        <dbReference type="ARBA" id="ARBA00022617"/>
    </source>
</evidence>
<dbReference type="OrthoDB" id="9764248at2"/>
<proteinExistence type="inferred from homology"/>
<sequence>MGNFSTKYLDHTLGLYRDPYRYISRLCKQYDTDVVETRLLLQKFICIRGEEAARLFYDNAKFSRQNVAPARIQKTLFGKGGVQGMDEAAHKHRKAMFMQMLVPEKITALSTIAQRRWEQRIGEWDGADNICLYTQTRNLLTQAVCEWAGVPLESAEVEKRSKELASLYEEAGSIGISHWKARRARKQSEKWLGTVIEALRANPKAKPETPAQVIALHKDIDDQLLDVNVAAVELNNLLRPTVAVSIYILQCAHALQSYPNWRARLREGTPEMLDNFVQEVRRFYPFFPFAVARVKHAFTWHDQQFSKGRKVLLDLYGTNHDPRIWEKPDTFYPQRFADAADNTYRLIPQGGGDHYRNHRCPGEWVAIEQMKIATQALLRCDYEVSAEHLDIDMKTLPARPSSKFVLRRVRQHSMAKGGRKGDGYLPST</sequence>
<dbReference type="SUPFAM" id="SSF48264">
    <property type="entry name" value="Cytochrome P450"/>
    <property type="match status" value="1"/>
</dbReference>
<dbReference type="PRINTS" id="PR00463">
    <property type="entry name" value="EP450I"/>
</dbReference>
<evidence type="ECO:0000256" key="6">
    <source>
        <dbReference type="ARBA" id="ARBA00023004"/>
    </source>
</evidence>
<dbReference type="InterPro" id="IPR036396">
    <property type="entry name" value="Cyt_P450_sf"/>
</dbReference>
<evidence type="ECO:0000313" key="9">
    <source>
        <dbReference type="EMBL" id="AXR07736.1"/>
    </source>
</evidence>
<dbReference type="KEGG" id="salm:D0Y50_16045"/>
<keyword evidence="4 8" id="KW-0479">Metal-binding</keyword>
<keyword evidence="6 8" id="KW-0408">Iron</keyword>
<dbReference type="Proteomes" id="UP000262073">
    <property type="component" value="Chromosome"/>
</dbReference>
<comment type="similarity">
    <text evidence="2">Belongs to the cytochrome P450 family.</text>
</comment>
<evidence type="ECO:0000256" key="7">
    <source>
        <dbReference type="ARBA" id="ARBA00023033"/>
    </source>
</evidence>
<comment type="cofactor">
    <cofactor evidence="1 8">
        <name>heme</name>
        <dbReference type="ChEBI" id="CHEBI:30413"/>
    </cofactor>
</comment>
<keyword evidence="10" id="KW-1185">Reference proteome</keyword>
<dbReference type="InterPro" id="IPR001128">
    <property type="entry name" value="Cyt_P450"/>
</dbReference>
<dbReference type="AlphaFoldDB" id="A0A346NQC9"/>
<dbReference type="Gene3D" id="1.10.630.10">
    <property type="entry name" value="Cytochrome P450"/>
    <property type="match status" value="1"/>
</dbReference>
<evidence type="ECO:0000256" key="1">
    <source>
        <dbReference type="ARBA" id="ARBA00001971"/>
    </source>
</evidence>
<dbReference type="Pfam" id="PF00067">
    <property type="entry name" value="p450"/>
    <property type="match status" value="1"/>
</dbReference>
<dbReference type="GO" id="GO:0016705">
    <property type="term" value="F:oxidoreductase activity, acting on paired donors, with incorporation or reduction of molecular oxygen"/>
    <property type="evidence" value="ECO:0007669"/>
    <property type="project" value="InterPro"/>
</dbReference>
<dbReference type="GO" id="GO:0005506">
    <property type="term" value="F:iron ion binding"/>
    <property type="evidence" value="ECO:0007669"/>
    <property type="project" value="InterPro"/>
</dbReference>
<keyword evidence="3 8" id="KW-0349">Heme</keyword>
<dbReference type="GO" id="GO:0020037">
    <property type="term" value="F:heme binding"/>
    <property type="evidence" value="ECO:0007669"/>
    <property type="project" value="InterPro"/>
</dbReference>
<protein>
    <submittedName>
        <fullName evidence="9">Cytochrome P450</fullName>
    </submittedName>
</protein>
<dbReference type="GO" id="GO:0004497">
    <property type="term" value="F:monooxygenase activity"/>
    <property type="evidence" value="ECO:0007669"/>
    <property type="project" value="UniProtKB-KW"/>
</dbReference>
<gene>
    <name evidence="9" type="ORF">D0Y50_16045</name>
</gene>
<reference evidence="9 10" key="1">
    <citation type="submission" date="2018-08" db="EMBL/GenBank/DDBJ databases">
        <title>Salinimonas sediminis sp. nov., a piezophilic bacterium isolated from a deep-sea sediment sample from the New Britain Trench.</title>
        <authorList>
            <person name="Cao J."/>
        </authorList>
    </citation>
    <scope>NUCLEOTIDE SEQUENCE [LARGE SCALE GENOMIC DNA]</scope>
    <source>
        <strain evidence="9 10">N102</strain>
    </source>
</reference>
<evidence type="ECO:0000256" key="8">
    <source>
        <dbReference type="PIRSR" id="PIRSR602401-1"/>
    </source>
</evidence>
<feature type="binding site" description="axial binding residue" evidence="8">
    <location>
        <position position="360"/>
    </location>
    <ligand>
        <name>heme</name>
        <dbReference type="ChEBI" id="CHEBI:30413"/>
    </ligand>
    <ligandPart>
        <name>Fe</name>
        <dbReference type="ChEBI" id="CHEBI:18248"/>
    </ligandPart>
</feature>
<dbReference type="RefSeq" id="WP_117317915.1">
    <property type="nucleotide sequence ID" value="NZ_CP031769.1"/>
</dbReference>
<dbReference type="PANTHER" id="PTHR24286">
    <property type="entry name" value="CYTOCHROME P450 26"/>
    <property type="match status" value="1"/>
</dbReference>
<accession>A0A346NQC9</accession>
<dbReference type="InterPro" id="IPR002401">
    <property type="entry name" value="Cyt_P450_E_grp-I"/>
</dbReference>
<evidence type="ECO:0000313" key="10">
    <source>
        <dbReference type="Proteomes" id="UP000262073"/>
    </source>
</evidence>
<evidence type="ECO:0000256" key="4">
    <source>
        <dbReference type="ARBA" id="ARBA00022723"/>
    </source>
</evidence>
<evidence type="ECO:0000256" key="2">
    <source>
        <dbReference type="ARBA" id="ARBA00010617"/>
    </source>
</evidence>
<keyword evidence="5" id="KW-0560">Oxidoreductase</keyword>
<keyword evidence="7" id="KW-0503">Monooxygenase</keyword>
<dbReference type="EMBL" id="CP031769">
    <property type="protein sequence ID" value="AXR07736.1"/>
    <property type="molecule type" value="Genomic_DNA"/>
</dbReference>
<dbReference type="PANTHER" id="PTHR24286:SF24">
    <property type="entry name" value="LANOSTEROL 14-ALPHA DEMETHYLASE"/>
    <property type="match status" value="1"/>
</dbReference>
<organism evidence="9 10">
    <name type="scientific">Salinimonas sediminis</name>
    <dbReference type="NCBI Taxonomy" id="2303538"/>
    <lineage>
        <taxon>Bacteria</taxon>
        <taxon>Pseudomonadati</taxon>
        <taxon>Pseudomonadota</taxon>
        <taxon>Gammaproteobacteria</taxon>
        <taxon>Alteromonadales</taxon>
        <taxon>Alteromonadaceae</taxon>
        <taxon>Alteromonas/Salinimonas group</taxon>
        <taxon>Salinimonas</taxon>
    </lineage>
</organism>
<dbReference type="GO" id="GO:0016125">
    <property type="term" value="P:sterol metabolic process"/>
    <property type="evidence" value="ECO:0007669"/>
    <property type="project" value="TreeGrafter"/>
</dbReference>